<evidence type="ECO:0000313" key="1">
    <source>
        <dbReference type="EMBL" id="MDF0708560.1"/>
    </source>
</evidence>
<protein>
    <submittedName>
        <fullName evidence="1">RteC domain-containing protein</fullName>
    </submittedName>
</protein>
<reference evidence="1 2" key="1">
    <citation type="submission" date="2023-03" db="EMBL/GenBank/DDBJ databases">
        <title>Muricauda XX sp. nov. and Muricauda XXX sp. nov., two novel species isolated from Okinawa Trough.</title>
        <authorList>
            <person name="Cao W."/>
            <person name="Deng X."/>
        </authorList>
    </citation>
    <scope>NUCLEOTIDE SEQUENCE [LARGE SCALE GENOMIC DNA]</scope>
    <source>
        <strain evidence="1 2">81s02</strain>
    </source>
</reference>
<dbReference type="RefSeq" id="WP_262897087.1">
    <property type="nucleotide sequence ID" value="NZ_JARFVA010000006.1"/>
</dbReference>
<dbReference type="Proteomes" id="UP001217083">
    <property type="component" value="Unassembled WGS sequence"/>
</dbReference>
<dbReference type="EMBL" id="JARFVA010000006">
    <property type="protein sequence ID" value="MDF0708560.1"/>
    <property type="molecule type" value="Genomic_DNA"/>
</dbReference>
<comment type="caution">
    <text evidence="1">The sequence shown here is derived from an EMBL/GenBank/DDBJ whole genome shotgun (WGS) entry which is preliminary data.</text>
</comment>
<accession>A0ABT5XRX3</accession>
<dbReference type="Pfam" id="PF09357">
    <property type="entry name" value="RteC"/>
    <property type="match status" value="1"/>
</dbReference>
<organism evidence="1 2">
    <name type="scientific">Flagellimonas okinawensis</name>
    <dbReference type="NCBI Taxonomy" id="3031324"/>
    <lineage>
        <taxon>Bacteria</taxon>
        <taxon>Pseudomonadati</taxon>
        <taxon>Bacteroidota</taxon>
        <taxon>Flavobacteriia</taxon>
        <taxon>Flavobacteriales</taxon>
        <taxon>Flavobacteriaceae</taxon>
        <taxon>Flagellimonas</taxon>
    </lineage>
</organism>
<dbReference type="InterPro" id="IPR018534">
    <property type="entry name" value="Tet_reg_excision_RteC"/>
</dbReference>
<name>A0ABT5XRX3_9FLAO</name>
<proteinExistence type="predicted"/>
<evidence type="ECO:0000313" key="2">
    <source>
        <dbReference type="Proteomes" id="UP001217083"/>
    </source>
</evidence>
<keyword evidence="2" id="KW-1185">Reference proteome</keyword>
<sequence>MFYVNIINEFNEKIAGIEGTTQTELKKANACIQISSWALDLFKEQVTNFGFDSIKNEISFFKGIKCIPMKYLIYYTEIRSCELRIPKSNVKRQLSFLDKQTKKVNQFFGRHTEFLLYMEQGYDHFDEHYFTRKNLNNNPVVKSYPYYKDSIFNTSHDEIWARIKGLAMYANYLKQKKEELTNTNNKTGNSKLKWTGSYAALVEMLYGCQEMGYFNNGNVGINNAIDAFCEFLNVKKGNPTRTYQDLKARKGSPIKFFEETGQKLLQKMKDEDDLSNS</sequence>
<gene>
    <name evidence="1" type="ORF">PY091_15145</name>
</gene>